<evidence type="ECO:0000313" key="5">
    <source>
        <dbReference type="EMBL" id="CAK78852.1"/>
    </source>
</evidence>
<dbReference type="InParanoid" id="A0D735"/>
<dbReference type="Pfam" id="PF09794">
    <property type="entry name" value="Avl9"/>
    <property type="match status" value="1"/>
</dbReference>
<dbReference type="Proteomes" id="UP000000600">
    <property type="component" value="Unassembled WGS sequence"/>
</dbReference>
<dbReference type="eggNOG" id="KOG3823">
    <property type="taxonomic scope" value="Eukaryota"/>
</dbReference>
<evidence type="ECO:0000259" key="4">
    <source>
        <dbReference type="PROSITE" id="PS50211"/>
    </source>
</evidence>
<dbReference type="PROSITE" id="PS50211">
    <property type="entry name" value="DENN"/>
    <property type="match status" value="1"/>
</dbReference>
<evidence type="ECO:0000313" key="6">
    <source>
        <dbReference type="Proteomes" id="UP000000600"/>
    </source>
</evidence>
<dbReference type="GeneID" id="5032034"/>
<dbReference type="InterPro" id="IPR003409">
    <property type="entry name" value="MORN"/>
</dbReference>
<dbReference type="InterPro" id="IPR037516">
    <property type="entry name" value="Tripartite_DENN"/>
</dbReference>
<dbReference type="EMBL" id="CT868318">
    <property type="protein sequence ID" value="CAK78852.1"/>
    <property type="molecule type" value="Genomic_DNA"/>
</dbReference>
<keyword evidence="1" id="KW-0677">Repeat</keyword>
<evidence type="ECO:0000256" key="1">
    <source>
        <dbReference type="ARBA" id="ARBA00022737"/>
    </source>
</evidence>
<reference evidence="5 6" key="1">
    <citation type="journal article" date="2006" name="Nature">
        <title>Global trends of whole-genome duplications revealed by the ciliate Paramecium tetraurelia.</title>
        <authorList>
            <consortium name="Genoscope"/>
            <person name="Aury J.-M."/>
            <person name="Jaillon O."/>
            <person name="Duret L."/>
            <person name="Noel B."/>
            <person name="Jubin C."/>
            <person name="Porcel B.M."/>
            <person name="Segurens B."/>
            <person name="Daubin V."/>
            <person name="Anthouard V."/>
            <person name="Aiach N."/>
            <person name="Arnaiz O."/>
            <person name="Billaut A."/>
            <person name="Beisson J."/>
            <person name="Blanc I."/>
            <person name="Bouhouche K."/>
            <person name="Camara F."/>
            <person name="Duharcourt S."/>
            <person name="Guigo R."/>
            <person name="Gogendeau D."/>
            <person name="Katinka M."/>
            <person name="Keller A.-M."/>
            <person name="Kissmehl R."/>
            <person name="Klotz C."/>
            <person name="Koll F."/>
            <person name="Le Moue A."/>
            <person name="Lepere C."/>
            <person name="Malinsky S."/>
            <person name="Nowacki M."/>
            <person name="Nowak J.K."/>
            <person name="Plattner H."/>
            <person name="Poulain J."/>
            <person name="Ruiz F."/>
            <person name="Serrano V."/>
            <person name="Zagulski M."/>
            <person name="Dessen P."/>
            <person name="Betermier M."/>
            <person name="Weissenbach J."/>
            <person name="Scarpelli C."/>
            <person name="Schachter V."/>
            <person name="Sperling L."/>
            <person name="Meyer E."/>
            <person name="Cohen J."/>
            <person name="Wincker P."/>
        </authorList>
    </citation>
    <scope>NUCLEOTIDE SEQUENCE [LARGE SCALE GENOMIC DNA]</scope>
    <source>
        <strain evidence="5 6">Stock d4-2</strain>
    </source>
</reference>
<dbReference type="Pfam" id="PF02493">
    <property type="entry name" value="MORN"/>
    <property type="match status" value="6"/>
</dbReference>
<dbReference type="InterPro" id="IPR018307">
    <property type="entry name" value="ABL9/DENND6_dom"/>
</dbReference>
<dbReference type="SMART" id="SM00698">
    <property type="entry name" value="MORN"/>
    <property type="match status" value="8"/>
</dbReference>
<organism evidence="5 6">
    <name type="scientific">Paramecium tetraurelia</name>
    <dbReference type="NCBI Taxonomy" id="5888"/>
    <lineage>
        <taxon>Eukaryota</taxon>
        <taxon>Sar</taxon>
        <taxon>Alveolata</taxon>
        <taxon>Ciliophora</taxon>
        <taxon>Intramacronucleata</taxon>
        <taxon>Oligohymenophorea</taxon>
        <taxon>Peniculida</taxon>
        <taxon>Parameciidae</taxon>
        <taxon>Paramecium</taxon>
    </lineage>
</organism>
<evidence type="ECO:0000256" key="3">
    <source>
        <dbReference type="SAM" id="MobiDB-lite"/>
    </source>
</evidence>
<dbReference type="SUPFAM" id="SSF82185">
    <property type="entry name" value="Histone H3 K4-specific methyltransferase SET7/9 N-terminal domain"/>
    <property type="match status" value="2"/>
</dbReference>
<dbReference type="KEGG" id="ptm:GSPATT00001893001"/>
<name>A0D735_PARTE</name>
<dbReference type="RefSeq" id="XP_001446249.1">
    <property type="nucleotide sequence ID" value="XM_001446212.1"/>
</dbReference>
<proteinExistence type="inferred from homology"/>
<dbReference type="OrthoDB" id="26278at2759"/>
<dbReference type="Gene3D" id="2.20.110.10">
    <property type="entry name" value="Histone H3 K4-specific methyltransferase SET7/9 N-terminal domain"/>
    <property type="match status" value="3"/>
</dbReference>
<gene>
    <name evidence="5" type="ORF">GSPATT00001893001</name>
</gene>
<feature type="compositionally biased region" description="Polar residues" evidence="3">
    <location>
        <begin position="885"/>
        <end position="904"/>
    </location>
</feature>
<feature type="region of interest" description="Disordered" evidence="3">
    <location>
        <begin position="868"/>
        <end position="904"/>
    </location>
</feature>
<comment type="similarity">
    <text evidence="2">Belongs to the AVL9 family.</text>
</comment>
<protein>
    <recommendedName>
        <fullName evidence="4">UDENN domain-containing protein</fullName>
    </recommendedName>
</protein>
<dbReference type="AlphaFoldDB" id="A0D735"/>
<feature type="domain" description="UDENN" evidence="4">
    <location>
        <begin position="99"/>
        <end position="508"/>
    </location>
</feature>
<sequence>MKKWLQKKLNQKLSDDQNKHRLTRKERYMRKYLNSEKCYNYWEIMTSNNLIQVNLNRDSQGFSKQIQEIFKSPEQIFDVELQQKLMDLYALQQEQTPVLAIFAVGFHHKRGSEIEYCYPELSSLTNDIENIVNTVTTCALPDAVHNANEDYLYFNFDAQINGQTKQLFGVTCFKQIKVTEELKKQNPELTRGHIQKAICLLSFVPLFGYIKSRLEPTIEAYFQLQDFKDMSILNYAFDSIQQTFDLRNVEISALYTDTNLIGVFWIFKDKILKILKAIQYQMKIIIYSQSSSVCSRFIISLLSLIPGLLNFNLQTKKSLLQASYLSNFGLPFKIFSETYRLFMHFSVTDINMLQSKNLKGYLIGTTNKFIKGLNQLNPDIIIDVDTGELNILREQHKKLLNLKLIEKQLYSAINTDCLKQLDLNQQDLLKRLIPIQSQKITFQGSEDWIRKIIHDHQIKLLSEISYFFINLQTFDERINKLTAIRTRKSMIIKQEISPQDSSDDDDNASQDPQKLEIKKHKEDLVNELKIKEYRNLLYDLMRVIRKHNRKGIIHWITKTENGLKWLKSFDYSIITNSECFDKNSTVPFYKVFENADIFIGNMQYGGMIELFQKRVYLGQIQDFLRHGQGRYEKLMDKKFQYKGQFKNNKFHGDGILIVVNEFQYDGHFENNQFNGYGNLQKENQIYEGWFKNGCYSGTGKLILPNKDVYVGQFSEGLFQGEGQYVWANGDIYKGIYKAGKRHGMGIYQSKHKFHLFLAKQYTYEGEWLDDLKDGFGVITLQDNNCKYQGQFSQDEFVLNQDIIIKFPNDSIYKGQIKNYQPHGKGYLQFIDGKIQDGNFKDGTFIMEEEVEKQNDQISLPQVNQIQGNNLQTDCQKQQEQDIDKSSNQNEQLQSQIDDSSNKSL</sequence>
<dbReference type="eggNOG" id="KOG0229">
    <property type="taxonomic scope" value="Eukaryota"/>
</dbReference>
<dbReference type="GO" id="GO:0005737">
    <property type="term" value="C:cytoplasm"/>
    <property type="evidence" value="ECO:0000318"/>
    <property type="project" value="GO_Central"/>
</dbReference>
<dbReference type="OMA" id="FFINLQT"/>
<dbReference type="HOGENOM" id="CLU_323255_0_0_1"/>
<keyword evidence="6" id="KW-1185">Reference proteome</keyword>
<dbReference type="InterPro" id="IPR051731">
    <property type="entry name" value="DENND11/AVL9_GEFs"/>
</dbReference>
<dbReference type="PANTHER" id="PTHR31017">
    <property type="entry name" value="LATE SECRETORY PATHWAY PROTEIN AVL9-RELATED"/>
    <property type="match status" value="1"/>
</dbReference>
<dbReference type="PANTHER" id="PTHR31017:SF1">
    <property type="entry name" value="LATE SECRETORY PATHWAY PROTEIN AVL9 HOMOLOG"/>
    <property type="match status" value="1"/>
</dbReference>
<evidence type="ECO:0000256" key="2">
    <source>
        <dbReference type="ARBA" id="ARBA00038178"/>
    </source>
</evidence>
<accession>A0D735</accession>